<gene>
    <name evidence="1" type="ORF">D0Y65_052874</name>
</gene>
<dbReference type="EMBL" id="QZWG01000020">
    <property type="protein sequence ID" value="RZB42069.1"/>
    <property type="molecule type" value="Genomic_DNA"/>
</dbReference>
<evidence type="ECO:0000313" key="1">
    <source>
        <dbReference type="EMBL" id="RZB42069.1"/>
    </source>
</evidence>
<accession>A0A445EZU0</accession>
<dbReference type="AlphaFoldDB" id="A0A445EZU0"/>
<proteinExistence type="predicted"/>
<organism evidence="1 2">
    <name type="scientific">Glycine soja</name>
    <name type="common">Wild soybean</name>
    <dbReference type="NCBI Taxonomy" id="3848"/>
    <lineage>
        <taxon>Eukaryota</taxon>
        <taxon>Viridiplantae</taxon>
        <taxon>Streptophyta</taxon>
        <taxon>Embryophyta</taxon>
        <taxon>Tracheophyta</taxon>
        <taxon>Spermatophyta</taxon>
        <taxon>Magnoliopsida</taxon>
        <taxon>eudicotyledons</taxon>
        <taxon>Gunneridae</taxon>
        <taxon>Pentapetalae</taxon>
        <taxon>rosids</taxon>
        <taxon>fabids</taxon>
        <taxon>Fabales</taxon>
        <taxon>Fabaceae</taxon>
        <taxon>Papilionoideae</taxon>
        <taxon>50 kb inversion clade</taxon>
        <taxon>NPAAA clade</taxon>
        <taxon>indigoferoid/millettioid clade</taxon>
        <taxon>Phaseoleae</taxon>
        <taxon>Glycine</taxon>
        <taxon>Glycine subgen. Soja</taxon>
    </lineage>
</organism>
<keyword evidence="2" id="KW-1185">Reference proteome</keyword>
<comment type="caution">
    <text evidence="1">The sequence shown here is derived from an EMBL/GenBank/DDBJ whole genome shotgun (WGS) entry which is preliminary data.</text>
</comment>
<dbReference type="Proteomes" id="UP000289340">
    <property type="component" value="Chromosome 20"/>
</dbReference>
<name>A0A445EZU0_GLYSO</name>
<evidence type="ECO:0000313" key="2">
    <source>
        <dbReference type="Proteomes" id="UP000289340"/>
    </source>
</evidence>
<sequence length="99" mass="11562">MSSLIFAVFTVEIMVRNRGLRCALDRVIGRALRRGDNLDSDDVSQRQMPTISAHRQGKLSLLLRMLLTWMMQFKSYSNMLKKLLMMPRVFQADLVTHQY</sequence>
<reference evidence="1 2" key="1">
    <citation type="submission" date="2018-09" db="EMBL/GenBank/DDBJ databases">
        <title>A high-quality reference genome of wild soybean provides a powerful tool to mine soybean genomes.</title>
        <authorList>
            <person name="Xie M."/>
            <person name="Chung C.Y.L."/>
            <person name="Li M.-W."/>
            <person name="Wong F.-L."/>
            <person name="Chan T.-F."/>
            <person name="Lam H.-M."/>
        </authorList>
    </citation>
    <scope>NUCLEOTIDE SEQUENCE [LARGE SCALE GENOMIC DNA]</scope>
    <source>
        <strain evidence="2">cv. W05</strain>
        <tissue evidence="1">Hypocotyl of etiolated seedlings</tissue>
    </source>
</reference>
<protein>
    <submittedName>
        <fullName evidence="1">Uncharacterized protein</fullName>
    </submittedName>
</protein>